<gene>
    <name evidence="1" type="ORF">V6N11_042992</name>
</gene>
<evidence type="ECO:0000313" key="2">
    <source>
        <dbReference type="Proteomes" id="UP001396334"/>
    </source>
</evidence>
<dbReference type="EMBL" id="JBBPBN010000030">
    <property type="protein sequence ID" value="KAK9005564.1"/>
    <property type="molecule type" value="Genomic_DNA"/>
</dbReference>
<proteinExistence type="predicted"/>
<evidence type="ECO:0000313" key="1">
    <source>
        <dbReference type="EMBL" id="KAK9005564.1"/>
    </source>
</evidence>
<name>A0ABR2QXY7_9ROSI</name>
<protein>
    <submittedName>
        <fullName evidence="1">Uncharacterized protein</fullName>
    </submittedName>
</protein>
<dbReference type="Proteomes" id="UP001396334">
    <property type="component" value="Unassembled WGS sequence"/>
</dbReference>
<keyword evidence="2" id="KW-1185">Reference proteome</keyword>
<comment type="caution">
    <text evidence="1">The sequence shown here is derived from an EMBL/GenBank/DDBJ whole genome shotgun (WGS) entry which is preliminary data.</text>
</comment>
<sequence>MIFIPNFSQATKPLSHKSLLPKTLSPHSSSPAILRWEPHRHSCHAQLPPLCPSFLPDLTQATIVLLIPAIVDLLFSVAPSCSVDFGCIAVGSLIGLFSHHQSPCDVPTLPCGAVVTATVEMGLWKP</sequence>
<accession>A0ABR2QXY7</accession>
<reference evidence="1 2" key="1">
    <citation type="journal article" date="2024" name="G3 (Bethesda)">
        <title>Genome assembly of Hibiscus sabdariffa L. provides insights into metabolisms of medicinal natural products.</title>
        <authorList>
            <person name="Kim T."/>
        </authorList>
    </citation>
    <scope>NUCLEOTIDE SEQUENCE [LARGE SCALE GENOMIC DNA]</scope>
    <source>
        <strain evidence="1">TK-2024</strain>
        <tissue evidence="1">Old leaves</tissue>
    </source>
</reference>
<organism evidence="1 2">
    <name type="scientific">Hibiscus sabdariffa</name>
    <name type="common">roselle</name>
    <dbReference type="NCBI Taxonomy" id="183260"/>
    <lineage>
        <taxon>Eukaryota</taxon>
        <taxon>Viridiplantae</taxon>
        <taxon>Streptophyta</taxon>
        <taxon>Embryophyta</taxon>
        <taxon>Tracheophyta</taxon>
        <taxon>Spermatophyta</taxon>
        <taxon>Magnoliopsida</taxon>
        <taxon>eudicotyledons</taxon>
        <taxon>Gunneridae</taxon>
        <taxon>Pentapetalae</taxon>
        <taxon>rosids</taxon>
        <taxon>malvids</taxon>
        <taxon>Malvales</taxon>
        <taxon>Malvaceae</taxon>
        <taxon>Malvoideae</taxon>
        <taxon>Hibiscus</taxon>
    </lineage>
</organism>